<keyword evidence="1" id="KW-0175">Coiled coil</keyword>
<comment type="caution">
    <text evidence="2">The sequence shown here is derived from an EMBL/GenBank/DDBJ whole genome shotgun (WGS) entry which is preliminary data.</text>
</comment>
<feature type="coiled-coil region" evidence="1">
    <location>
        <begin position="52"/>
        <end position="86"/>
    </location>
</feature>
<reference evidence="2 3" key="1">
    <citation type="submission" date="2020-04" db="EMBL/GenBank/DDBJ databases">
        <title>The draft genome of Kluyvera sichuanensis strain SCKS090646.</title>
        <authorList>
            <person name="Wei L."/>
            <person name="Liu L."/>
            <person name="Feng Y."/>
            <person name="Zong Z."/>
        </authorList>
    </citation>
    <scope>NUCLEOTIDE SEQUENCE [LARGE SCALE GENOMIC DNA]</scope>
    <source>
        <strain evidence="2 3">090646</strain>
    </source>
</reference>
<evidence type="ECO:0000313" key="3">
    <source>
        <dbReference type="Proteomes" id="UP000607331"/>
    </source>
</evidence>
<name>A0ABR6RS54_9ENTR</name>
<evidence type="ECO:0008006" key="4">
    <source>
        <dbReference type="Google" id="ProtNLM"/>
    </source>
</evidence>
<evidence type="ECO:0000256" key="1">
    <source>
        <dbReference type="SAM" id="Coils"/>
    </source>
</evidence>
<dbReference type="EMBL" id="JABBJF010000006">
    <property type="protein sequence ID" value="MBC1185880.1"/>
    <property type="molecule type" value="Genomic_DNA"/>
</dbReference>
<accession>A0ABR6RS54</accession>
<gene>
    <name evidence="2" type="ORF">HII27_09130</name>
</gene>
<protein>
    <recommendedName>
        <fullName evidence="4">DUF4376 domain-containing protein</fullName>
    </recommendedName>
</protein>
<organism evidence="2 3">
    <name type="scientific">Kluyvera sichuanensis</name>
    <dbReference type="NCBI Taxonomy" id="2725494"/>
    <lineage>
        <taxon>Bacteria</taxon>
        <taxon>Pseudomonadati</taxon>
        <taxon>Pseudomonadota</taxon>
        <taxon>Gammaproteobacteria</taxon>
        <taxon>Enterobacterales</taxon>
        <taxon>Enterobacteriaceae</taxon>
        <taxon>Kluyvera</taxon>
    </lineage>
</organism>
<dbReference type="Proteomes" id="UP000607331">
    <property type="component" value="Unassembled WGS sequence"/>
</dbReference>
<evidence type="ECO:0000313" key="2">
    <source>
        <dbReference type="EMBL" id="MBC1185880.1"/>
    </source>
</evidence>
<dbReference type="RefSeq" id="WP_185667603.1">
    <property type="nucleotide sequence ID" value="NZ_JABBJF010000006.1"/>
</dbReference>
<sequence>MTSTEQFEAWYLESWGRTEDNHDDSLFEKSPHDGEYYRFGVRLAWKAWQAASKASEQQLLELSVKLANVESERAELAAENAGLKANLMFWDADNPEAPYESPDEIASEYALGYNDEFEVQVAAKLPNRVYRVCESREFEFDIELVTGDGIKTPATDAAIANIQAQGVEMFAHSMAHHLLVMEKNGEDAITQIQVGTASRLALAFAAQLRQGAEHE</sequence>
<proteinExistence type="predicted"/>
<keyword evidence="3" id="KW-1185">Reference proteome</keyword>